<dbReference type="Proteomes" id="UP000590511">
    <property type="component" value="Unassembled WGS sequence"/>
</dbReference>
<gene>
    <name evidence="1" type="ORF">Alo02nite_76130</name>
    <name evidence="2" type="ORF">BJ964_006781</name>
</gene>
<dbReference type="EMBL" id="BOMP01000141">
    <property type="protein sequence ID" value="GIE44715.1"/>
    <property type="molecule type" value="Genomic_DNA"/>
</dbReference>
<accession>A0A7W7HLI6</accession>
<dbReference type="Proteomes" id="UP000631312">
    <property type="component" value="Unassembled WGS sequence"/>
</dbReference>
<evidence type="ECO:0000313" key="2">
    <source>
        <dbReference type="EMBL" id="MBB4752620.1"/>
    </source>
</evidence>
<reference evidence="2 3" key="1">
    <citation type="submission" date="2020-08" db="EMBL/GenBank/DDBJ databases">
        <title>Sequencing the genomes of 1000 actinobacteria strains.</title>
        <authorList>
            <person name="Klenk H.-P."/>
        </authorList>
    </citation>
    <scope>NUCLEOTIDE SEQUENCE [LARGE SCALE GENOMIC DNA]</scope>
    <source>
        <strain evidence="2 3">DSM 43150</strain>
    </source>
</reference>
<reference evidence="1 4" key="2">
    <citation type="submission" date="2021-01" db="EMBL/GenBank/DDBJ databases">
        <title>Whole genome shotgun sequence of Actinoplanes lobatus NBRC 12513.</title>
        <authorList>
            <person name="Komaki H."/>
            <person name="Tamura T."/>
        </authorList>
    </citation>
    <scope>NUCLEOTIDE SEQUENCE [LARGE SCALE GENOMIC DNA]</scope>
    <source>
        <strain evidence="1 4">NBRC 12513</strain>
    </source>
</reference>
<name>A0A7W7HLI6_9ACTN</name>
<sequence>MPTDHLTTAPLAARVESLIAGHPTSADYGTDADLAEAVETYRAAGRAALQHHQEQRWFQARVTPLDWACAEADIAAQVAPHLDRMHCSTCHRISPRYWHTVAHRHLRGRSGRFSPFPDQANSGLCFGGDLACDEALQLRAGACDLFR</sequence>
<dbReference type="AlphaFoldDB" id="A0A7W7HLI6"/>
<evidence type="ECO:0000313" key="1">
    <source>
        <dbReference type="EMBL" id="GIE44715.1"/>
    </source>
</evidence>
<proteinExistence type="predicted"/>
<evidence type="ECO:0000313" key="4">
    <source>
        <dbReference type="Proteomes" id="UP000631312"/>
    </source>
</evidence>
<keyword evidence="4" id="KW-1185">Reference proteome</keyword>
<dbReference type="RefSeq" id="WP_188124430.1">
    <property type="nucleotide sequence ID" value="NZ_BOMP01000141.1"/>
</dbReference>
<protein>
    <submittedName>
        <fullName evidence="2">Uncharacterized protein</fullName>
    </submittedName>
</protein>
<comment type="caution">
    <text evidence="2">The sequence shown here is derived from an EMBL/GenBank/DDBJ whole genome shotgun (WGS) entry which is preliminary data.</text>
</comment>
<evidence type="ECO:0000313" key="3">
    <source>
        <dbReference type="Proteomes" id="UP000590511"/>
    </source>
</evidence>
<dbReference type="EMBL" id="JACHNC010000001">
    <property type="protein sequence ID" value="MBB4752620.1"/>
    <property type="molecule type" value="Genomic_DNA"/>
</dbReference>
<organism evidence="2 3">
    <name type="scientific">Actinoplanes lobatus</name>
    <dbReference type="NCBI Taxonomy" id="113568"/>
    <lineage>
        <taxon>Bacteria</taxon>
        <taxon>Bacillati</taxon>
        <taxon>Actinomycetota</taxon>
        <taxon>Actinomycetes</taxon>
        <taxon>Micromonosporales</taxon>
        <taxon>Micromonosporaceae</taxon>
        <taxon>Actinoplanes</taxon>
    </lineage>
</organism>